<gene>
    <name evidence="9" type="ORF">ODALV1_LOCUS7621</name>
</gene>
<keyword evidence="4" id="KW-0325">Glycoprotein</keyword>
<dbReference type="InterPro" id="IPR013162">
    <property type="entry name" value="CD80_C2-set"/>
</dbReference>
<dbReference type="PANTHER" id="PTHR11640">
    <property type="entry name" value="NEPHRIN"/>
    <property type="match status" value="1"/>
</dbReference>
<keyword evidence="10" id="KW-1185">Reference proteome</keyword>
<feature type="compositionally biased region" description="Polar residues" evidence="6">
    <location>
        <begin position="715"/>
        <end position="724"/>
    </location>
</feature>
<keyword evidence="5" id="KW-0393">Immunoglobulin domain</keyword>
<dbReference type="Pfam" id="PF13927">
    <property type="entry name" value="Ig_3"/>
    <property type="match status" value="2"/>
</dbReference>
<comment type="caution">
    <text evidence="9">The sequence shown here is derived from an EMBL/GenBank/DDBJ whole genome shotgun (WGS) entry which is preliminary data.</text>
</comment>
<evidence type="ECO:0000256" key="1">
    <source>
        <dbReference type="ARBA" id="ARBA00004479"/>
    </source>
</evidence>
<feature type="domain" description="Ig-like" evidence="8">
    <location>
        <begin position="9"/>
        <end position="114"/>
    </location>
</feature>
<dbReference type="Gene3D" id="2.60.40.10">
    <property type="entry name" value="Immunoglobulins"/>
    <property type="match status" value="4"/>
</dbReference>
<dbReference type="PANTHER" id="PTHR11640:SF154">
    <property type="entry name" value="IRREGULAR CHIASM C-ROUGHEST PROTEIN-LIKE PROTEIN"/>
    <property type="match status" value="1"/>
</dbReference>
<dbReference type="PROSITE" id="PS50835">
    <property type="entry name" value="IG_LIKE"/>
    <property type="match status" value="3"/>
</dbReference>
<evidence type="ECO:0000256" key="4">
    <source>
        <dbReference type="ARBA" id="ARBA00023180"/>
    </source>
</evidence>
<feature type="domain" description="Ig-like" evidence="8">
    <location>
        <begin position="121"/>
        <end position="199"/>
    </location>
</feature>
<feature type="region of interest" description="Disordered" evidence="6">
    <location>
        <begin position="453"/>
        <end position="493"/>
    </location>
</feature>
<protein>
    <recommendedName>
        <fullName evidence="8">Ig-like domain-containing protein</fullName>
    </recommendedName>
</protein>
<evidence type="ECO:0000256" key="5">
    <source>
        <dbReference type="ARBA" id="ARBA00023319"/>
    </source>
</evidence>
<evidence type="ECO:0000256" key="6">
    <source>
        <dbReference type="SAM" id="MobiDB-lite"/>
    </source>
</evidence>
<feature type="region of interest" description="Disordered" evidence="6">
    <location>
        <begin position="644"/>
        <end position="724"/>
    </location>
</feature>
<keyword evidence="7" id="KW-0812">Transmembrane</keyword>
<organism evidence="9 10">
    <name type="scientific">Orchesella dallaii</name>
    <dbReference type="NCBI Taxonomy" id="48710"/>
    <lineage>
        <taxon>Eukaryota</taxon>
        <taxon>Metazoa</taxon>
        <taxon>Ecdysozoa</taxon>
        <taxon>Arthropoda</taxon>
        <taxon>Hexapoda</taxon>
        <taxon>Collembola</taxon>
        <taxon>Entomobryomorpha</taxon>
        <taxon>Entomobryoidea</taxon>
        <taxon>Orchesellidae</taxon>
        <taxon>Orchesellinae</taxon>
        <taxon>Orchesella</taxon>
    </lineage>
</organism>
<sequence length="784" mass="86706">MKLVVRVPPQAPQVEYNGTYIPTGRNVTAPNDKRVAVKCTSRYGNPPPFLKWFVGEEEVFGVNQTNKTEDDNPKKWAATSILDYTFNKGLNGKRLRCVAVHEAYPTKSRDTQVFLDVQYGPQVKLEGAPEGDLEENKDEVTLSCLADANPTATVMWRKIGKTDVYSFQPTIQFKPLQRRNAGSYTCEASNVVGKSQVINVDIDVKYPPKIVRVGPDRVVVASLYNRTVLVCEAEGNPPPSYQWLQKTNTAEETVYVRGAEQTLVIHNVTYEYQGSYYCKATNVISGVERTIQSDEINLSVMGAPQVIRHAVEREVAVERGSEALLSVLFCSNPGPSKAIWEWGSMKLEAGYEMGRFAAEKIEKSHRSDCYEAKLRIARTDSADSRHYYLNIENNKGNDKYSVILQVRDPLSMATVIMGIIGFLISLVCIVLLILYAFKAEKWCFSQRGDFKPTDLESDKSDMDGSIRDDPRLGHHPHIHHPHVHNNGNKTGFASIPQTELHLGHHQSRKTRPPDPALPADYHIMKVPQAHHHSHPQQHNVTFQSQQQQTPSQPHSHHHQHPPPHHQYQQQHHHHDSHHHPDDQCSISTSKNGSAPTTSSSAITSARSSCCGTDFDIHKSDQHHHTNTSSSARSSLAVGVALGAGTLDSSSNCNSTGNNDEKGRSNGSNGSRSRTRSQTLLRPTPTKHSSTKSPNKNKNNSGNNKEGTNGGGATQYYHTYNPHNPNKSIKHSPDCIETFGGWAYGSICDTNHCSNNFGIHEGAVPCTGPGTSGVNGNNDSHGMGR</sequence>
<keyword evidence="7" id="KW-1133">Transmembrane helix</keyword>
<proteinExistence type="predicted"/>
<dbReference type="Pfam" id="PF08205">
    <property type="entry name" value="C2-set_2"/>
    <property type="match status" value="1"/>
</dbReference>
<evidence type="ECO:0000259" key="8">
    <source>
        <dbReference type="PROSITE" id="PS50835"/>
    </source>
</evidence>
<feature type="compositionally biased region" description="Low complexity" evidence="6">
    <location>
        <begin position="593"/>
        <end position="607"/>
    </location>
</feature>
<dbReference type="Proteomes" id="UP001642540">
    <property type="component" value="Unassembled WGS sequence"/>
</dbReference>
<evidence type="ECO:0000256" key="7">
    <source>
        <dbReference type="SAM" id="Phobius"/>
    </source>
</evidence>
<dbReference type="InterPro" id="IPR007110">
    <property type="entry name" value="Ig-like_dom"/>
</dbReference>
<dbReference type="InterPro" id="IPR051275">
    <property type="entry name" value="Cell_adhesion_signaling"/>
</dbReference>
<feature type="compositionally biased region" description="Basic residues" evidence="6">
    <location>
        <begin position="554"/>
        <end position="563"/>
    </location>
</feature>
<keyword evidence="3" id="KW-1015">Disulfide bond</keyword>
<dbReference type="SMART" id="SM00408">
    <property type="entry name" value="IGc2"/>
    <property type="match status" value="2"/>
</dbReference>
<evidence type="ECO:0000256" key="2">
    <source>
        <dbReference type="ARBA" id="ARBA00023136"/>
    </source>
</evidence>
<feature type="compositionally biased region" description="Basic residues" evidence="6">
    <location>
        <begin position="473"/>
        <end position="483"/>
    </location>
</feature>
<accession>A0ABP1Q5V1</accession>
<feature type="region of interest" description="Disordered" evidence="6">
    <location>
        <begin position="528"/>
        <end position="607"/>
    </location>
</feature>
<dbReference type="InterPro" id="IPR003598">
    <property type="entry name" value="Ig_sub2"/>
</dbReference>
<feature type="compositionally biased region" description="Polar residues" evidence="6">
    <location>
        <begin position="646"/>
        <end position="657"/>
    </location>
</feature>
<reference evidence="9 10" key="1">
    <citation type="submission" date="2024-08" db="EMBL/GenBank/DDBJ databases">
        <authorList>
            <person name="Cucini C."/>
            <person name="Frati F."/>
        </authorList>
    </citation>
    <scope>NUCLEOTIDE SEQUENCE [LARGE SCALE GENOMIC DNA]</scope>
</reference>
<feature type="domain" description="Ig-like" evidence="8">
    <location>
        <begin position="208"/>
        <end position="299"/>
    </location>
</feature>
<evidence type="ECO:0000256" key="3">
    <source>
        <dbReference type="ARBA" id="ARBA00023157"/>
    </source>
</evidence>
<dbReference type="InterPro" id="IPR003599">
    <property type="entry name" value="Ig_sub"/>
</dbReference>
<dbReference type="InterPro" id="IPR013783">
    <property type="entry name" value="Ig-like_fold"/>
</dbReference>
<feature type="compositionally biased region" description="Low complexity" evidence="6">
    <location>
        <begin position="543"/>
        <end position="553"/>
    </location>
</feature>
<evidence type="ECO:0000313" key="10">
    <source>
        <dbReference type="Proteomes" id="UP001642540"/>
    </source>
</evidence>
<dbReference type="SUPFAM" id="SSF48726">
    <property type="entry name" value="Immunoglobulin"/>
    <property type="match status" value="4"/>
</dbReference>
<dbReference type="SMART" id="SM00409">
    <property type="entry name" value="IG"/>
    <property type="match status" value="3"/>
</dbReference>
<name>A0ABP1Q5V1_9HEXA</name>
<evidence type="ECO:0000313" key="9">
    <source>
        <dbReference type="EMBL" id="CAL8090368.1"/>
    </source>
</evidence>
<dbReference type="InterPro" id="IPR036179">
    <property type="entry name" value="Ig-like_dom_sf"/>
</dbReference>
<feature type="transmembrane region" description="Helical" evidence="7">
    <location>
        <begin position="410"/>
        <end position="437"/>
    </location>
</feature>
<feature type="compositionally biased region" description="Basic and acidic residues" evidence="6">
    <location>
        <begin position="453"/>
        <end position="472"/>
    </location>
</feature>
<comment type="subcellular location">
    <subcellularLocation>
        <location evidence="1">Membrane</location>
        <topology evidence="1">Single-pass type I membrane protein</topology>
    </subcellularLocation>
</comment>
<dbReference type="EMBL" id="CAXLJM020000024">
    <property type="protein sequence ID" value="CAL8090368.1"/>
    <property type="molecule type" value="Genomic_DNA"/>
</dbReference>
<feature type="compositionally biased region" description="Low complexity" evidence="6">
    <location>
        <begin position="664"/>
        <end position="706"/>
    </location>
</feature>
<dbReference type="CDD" id="cd00096">
    <property type="entry name" value="Ig"/>
    <property type="match status" value="2"/>
</dbReference>
<keyword evidence="2 7" id="KW-0472">Membrane</keyword>